<dbReference type="Proteomes" id="UP000475928">
    <property type="component" value="Unassembled WGS sequence"/>
</dbReference>
<gene>
    <name evidence="1" type="ORF">Hs20B_16520</name>
</gene>
<keyword evidence="2" id="KW-1185">Reference proteome</keyword>
<dbReference type="EMBL" id="BLLH01000011">
    <property type="protein sequence ID" value="GFH41254.1"/>
    <property type="molecule type" value="Genomic_DNA"/>
</dbReference>
<dbReference type="RefSeq" id="WP_172357539.1">
    <property type="nucleotide sequence ID" value="NZ_BLLH01000011.1"/>
</dbReference>
<name>A0A6A0BA61_9LACT</name>
<evidence type="ECO:0000313" key="2">
    <source>
        <dbReference type="Proteomes" id="UP000475928"/>
    </source>
</evidence>
<organism evidence="1 2">
    <name type="scientific">Pseudolactococcus insecticola</name>
    <dbReference type="NCBI Taxonomy" id="2709158"/>
    <lineage>
        <taxon>Bacteria</taxon>
        <taxon>Bacillati</taxon>
        <taxon>Bacillota</taxon>
        <taxon>Bacilli</taxon>
        <taxon>Lactobacillales</taxon>
        <taxon>Streptococcaceae</taxon>
        <taxon>Pseudolactococcus</taxon>
    </lineage>
</organism>
<proteinExistence type="predicted"/>
<reference evidence="1 2" key="1">
    <citation type="submission" date="2020-02" db="EMBL/GenBank/DDBJ databases">
        <title>Draft genome sequence of Lactococcus sp. Hs20B0-1.</title>
        <authorList>
            <person name="Noda S."/>
            <person name="Yuki M."/>
            <person name="Ohkuma M."/>
        </authorList>
    </citation>
    <scope>NUCLEOTIDE SEQUENCE [LARGE SCALE GENOMIC DNA]</scope>
    <source>
        <strain evidence="1 2">Hs20B0-1</strain>
    </source>
</reference>
<evidence type="ECO:0000313" key="1">
    <source>
        <dbReference type="EMBL" id="GFH41254.1"/>
    </source>
</evidence>
<protein>
    <submittedName>
        <fullName evidence="1">Uncharacterized protein</fullName>
    </submittedName>
</protein>
<accession>A0A6A0BA61</accession>
<sequence>MVEMDDLLKNANVADMLKGFNINSDSLVKSKDDDTELESLGTKTDQKIDLDPIDTIVDSETEVSSSVIDGQDTEIESDNNVVEPETKQEIQFTEAQLEEIYAPLIFTETVIARNVEHKDRRDDISKLDSDELDSKEDSIDETRQDNRIRSNFVSKTIIRDLLKKVVKDFERKRSEIYIESNYQDFTFKDTFQLSTFSNSVDKLSDGQVYDLYILQSVSKKDAEKIAKDLYQTKKSAGELAFILIELLQAFRQDESKEKAESDTINKQLNDKLDKLIASSAKQEEVSGKLLGKTQVTLNLAEALGISTTAILVSALGNFNESGQLIDGDGDLMSDIDMLNNMKIVSGLNVVDEYNKQTYEDVRKRGVTIGKDKERRK</sequence>
<dbReference type="AlphaFoldDB" id="A0A6A0BA61"/>
<comment type="caution">
    <text evidence="1">The sequence shown here is derived from an EMBL/GenBank/DDBJ whole genome shotgun (WGS) entry which is preliminary data.</text>
</comment>